<keyword evidence="3" id="KW-0804">Transcription</keyword>
<keyword evidence="1" id="KW-0805">Transcription regulation</keyword>
<dbReference type="RefSeq" id="WP_343975314.1">
    <property type="nucleotide sequence ID" value="NZ_BAAAJG010000008.1"/>
</dbReference>
<evidence type="ECO:0000256" key="2">
    <source>
        <dbReference type="ARBA" id="ARBA00023125"/>
    </source>
</evidence>
<evidence type="ECO:0000313" key="6">
    <source>
        <dbReference type="EMBL" id="MFD1529214.1"/>
    </source>
</evidence>
<protein>
    <submittedName>
        <fullName evidence="6">TetR/AcrR family transcriptional regulator</fullName>
    </submittedName>
</protein>
<evidence type="ECO:0000256" key="1">
    <source>
        <dbReference type="ARBA" id="ARBA00023015"/>
    </source>
</evidence>
<dbReference type="InterPro" id="IPR001647">
    <property type="entry name" value="HTH_TetR"/>
</dbReference>
<dbReference type="PANTHER" id="PTHR30055">
    <property type="entry name" value="HTH-TYPE TRANSCRIPTIONAL REGULATOR RUTR"/>
    <property type="match status" value="1"/>
</dbReference>
<name>A0ABW4FH17_9PSEU</name>
<dbReference type="InterPro" id="IPR009057">
    <property type="entry name" value="Homeodomain-like_sf"/>
</dbReference>
<dbReference type="PANTHER" id="PTHR30055:SF238">
    <property type="entry name" value="MYCOFACTOCIN BIOSYNTHESIS TRANSCRIPTIONAL REGULATOR MFTR-RELATED"/>
    <property type="match status" value="1"/>
</dbReference>
<gene>
    <name evidence="6" type="ORF">ACFSCY_07150</name>
</gene>
<evidence type="ECO:0000259" key="5">
    <source>
        <dbReference type="PROSITE" id="PS50977"/>
    </source>
</evidence>
<evidence type="ECO:0000313" key="7">
    <source>
        <dbReference type="Proteomes" id="UP001597145"/>
    </source>
</evidence>
<keyword evidence="7" id="KW-1185">Reference proteome</keyword>
<accession>A0ABW4FH17</accession>
<dbReference type="PROSITE" id="PS50977">
    <property type="entry name" value="HTH_TETR_2"/>
    <property type="match status" value="1"/>
</dbReference>
<feature type="domain" description="HTH tetR-type" evidence="5">
    <location>
        <begin position="6"/>
        <end position="66"/>
    </location>
</feature>
<feature type="DNA-binding region" description="H-T-H motif" evidence="4">
    <location>
        <begin position="29"/>
        <end position="48"/>
    </location>
</feature>
<dbReference type="Gene3D" id="1.10.357.10">
    <property type="entry name" value="Tetracycline Repressor, domain 2"/>
    <property type="match status" value="1"/>
</dbReference>
<dbReference type="EMBL" id="JBHUCP010000004">
    <property type="protein sequence ID" value="MFD1529214.1"/>
    <property type="molecule type" value="Genomic_DNA"/>
</dbReference>
<evidence type="ECO:0000256" key="4">
    <source>
        <dbReference type="PROSITE-ProRule" id="PRU00335"/>
    </source>
</evidence>
<keyword evidence="2 4" id="KW-0238">DNA-binding</keyword>
<dbReference type="PRINTS" id="PR00455">
    <property type="entry name" value="HTHTETR"/>
</dbReference>
<dbReference type="Pfam" id="PF00440">
    <property type="entry name" value="TetR_N"/>
    <property type="match status" value="1"/>
</dbReference>
<comment type="caution">
    <text evidence="6">The sequence shown here is derived from an EMBL/GenBank/DDBJ whole genome shotgun (WGS) entry which is preliminary data.</text>
</comment>
<organism evidence="6 7">
    <name type="scientific">Pseudonocardia aurantiaca</name>
    <dbReference type="NCBI Taxonomy" id="75290"/>
    <lineage>
        <taxon>Bacteria</taxon>
        <taxon>Bacillati</taxon>
        <taxon>Actinomycetota</taxon>
        <taxon>Actinomycetes</taxon>
        <taxon>Pseudonocardiales</taxon>
        <taxon>Pseudonocardiaceae</taxon>
        <taxon>Pseudonocardia</taxon>
    </lineage>
</organism>
<proteinExistence type="predicted"/>
<reference evidence="7" key="1">
    <citation type="journal article" date="2019" name="Int. J. Syst. Evol. Microbiol.">
        <title>The Global Catalogue of Microorganisms (GCM) 10K type strain sequencing project: providing services to taxonomists for standard genome sequencing and annotation.</title>
        <authorList>
            <consortium name="The Broad Institute Genomics Platform"/>
            <consortium name="The Broad Institute Genome Sequencing Center for Infectious Disease"/>
            <person name="Wu L."/>
            <person name="Ma J."/>
        </authorList>
    </citation>
    <scope>NUCLEOTIDE SEQUENCE [LARGE SCALE GENOMIC DNA]</scope>
    <source>
        <strain evidence="7">JCM 12165</strain>
    </source>
</reference>
<evidence type="ECO:0000256" key="3">
    <source>
        <dbReference type="ARBA" id="ARBA00023163"/>
    </source>
</evidence>
<dbReference type="Proteomes" id="UP001597145">
    <property type="component" value="Unassembled WGS sequence"/>
</dbReference>
<dbReference type="SUPFAM" id="SSF46689">
    <property type="entry name" value="Homeodomain-like"/>
    <property type="match status" value="1"/>
</dbReference>
<sequence>MARWQPNASERLVVAALDLFAERGYENTTVIDIAERAGLTKSTFFRHFPDKREVLFGGDTMTGVLVNGIAAAPAAATPLEAVAYALDTIGREAFTPARREFTARRRAVIAANPELQEREALKGLGLTASMIDALKRRGVPDLTSRVAAELGALTLKIAYERWSDTTNADEFTEVARRTLSEVQAASALSLR</sequence>
<dbReference type="InterPro" id="IPR050109">
    <property type="entry name" value="HTH-type_TetR-like_transc_reg"/>
</dbReference>